<dbReference type="PANTHER" id="PTHR43652:SF2">
    <property type="entry name" value="BASIC AMINO ACID ANTIPORTER YFCC-RELATED"/>
    <property type="match status" value="1"/>
</dbReference>
<feature type="transmembrane region" description="Helical" evidence="7">
    <location>
        <begin position="6"/>
        <end position="27"/>
    </location>
</feature>
<feature type="transmembrane region" description="Helical" evidence="7">
    <location>
        <begin position="145"/>
        <end position="168"/>
    </location>
</feature>
<evidence type="ECO:0000256" key="4">
    <source>
        <dbReference type="ARBA" id="ARBA00022737"/>
    </source>
</evidence>
<keyword evidence="10" id="KW-1185">Reference proteome</keyword>
<keyword evidence="5 7" id="KW-1133">Transmembrane helix</keyword>
<dbReference type="Proteomes" id="UP000325122">
    <property type="component" value="Unassembled WGS sequence"/>
</dbReference>
<feature type="transmembrane region" description="Helical" evidence="7">
    <location>
        <begin position="481"/>
        <end position="506"/>
    </location>
</feature>
<dbReference type="GO" id="GO:0005886">
    <property type="term" value="C:plasma membrane"/>
    <property type="evidence" value="ECO:0007669"/>
    <property type="project" value="TreeGrafter"/>
</dbReference>
<comment type="subcellular location">
    <subcellularLocation>
        <location evidence="1">Membrane</location>
        <topology evidence="1">Multi-pass membrane protein</topology>
    </subcellularLocation>
</comment>
<dbReference type="InterPro" id="IPR006037">
    <property type="entry name" value="RCK_C"/>
</dbReference>
<gene>
    <name evidence="9" type="ORF">F1654_02240</name>
</gene>
<keyword evidence="3 7" id="KW-0812">Transmembrane</keyword>
<evidence type="ECO:0000256" key="7">
    <source>
        <dbReference type="SAM" id="Phobius"/>
    </source>
</evidence>
<feature type="domain" description="RCK C-terminal" evidence="8">
    <location>
        <begin position="309"/>
        <end position="393"/>
    </location>
</feature>
<accession>A0A5M6ZJ76</accession>
<dbReference type="EMBL" id="VWOJ01000001">
    <property type="protein sequence ID" value="KAA5804839.1"/>
    <property type="molecule type" value="Genomic_DNA"/>
</dbReference>
<reference evidence="9 10" key="1">
    <citation type="submission" date="2019-09" db="EMBL/GenBank/DDBJ databases">
        <authorList>
            <person name="Kevbrin V."/>
            <person name="Grouzdev D.S."/>
        </authorList>
    </citation>
    <scope>NUCLEOTIDE SEQUENCE [LARGE SCALE GENOMIC DNA]</scope>
    <source>
        <strain evidence="9 10">G-192</strain>
    </source>
</reference>
<dbReference type="InterPro" id="IPR031312">
    <property type="entry name" value="Na/sul_symport_CS"/>
</dbReference>
<feature type="transmembrane region" description="Helical" evidence="7">
    <location>
        <begin position="34"/>
        <end position="52"/>
    </location>
</feature>
<keyword evidence="6 7" id="KW-0472">Membrane</keyword>
<evidence type="ECO:0000313" key="9">
    <source>
        <dbReference type="EMBL" id="KAA5804839.1"/>
    </source>
</evidence>
<sequence length="601" mass="62909">MPDWFTIETLQIVFVLALVGAVFFGFAREILPPDVIALLAMGLLLITGILTAGETLSVFSNSAPITVAALFVLSAALERTGVIDAAAKLVSRLSRGSHPAMALIALMAGVIVMSAFINNTPIVVVVIPIAIGLARSLGVAPSRFLIPVSFAAIFGGTTTLIGTSTNLLVDGVAQTGGMAAFGMFEITMAGLIMAGVGCVYLAVAGPLLLPDRDTLAGLLPDPKERRFLAHLAVPVDSDMVGKTLREAGLTTPKGFSVVDVIRKRHSLRHALSDVVIEGGDRIVVKSRMSEMLSLREQGDVALGVTGGTHAFEPIEASETVMREGVIGPNSGLIGRPLGRLGLARLYGVYVLAVHRRGENVSRKGEALRLEVGDTLLVEGAPGDLRTMFDDGLLNNLAEPQDRPWRREKAPIAIAAIIGVMVLASFEVLPIVALALIAAGVVIAAGCLDPKDAYDSIQWNILILIFGMLAVGLALEKTGAAALIIGFLAQHAANLGPIAVLALIYLVTSALTETISNNAAAILLTPIAMGLGVELGVDPRGFVVAVMFAASASFATPIGYQTNTLVYNAGGYKFMDFVRIGLPLNVLLAIVAVIVIPIFWPL</sequence>
<dbReference type="PROSITE" id="PS51202">
    <property type="entry name" value="RCK_C"/>
    <property type="match status" value="2"/>
</dbReference>
<feature type="domain" description="RCK C-terminal" evidence="8">
    <location>
        <begin position="216"/>
        <end position="300"/>
    </location>
</feature>
<dbReference type="PROSITE" id="PS01271">
    <property type="entry name" value="NA_SULFATE"/>
    <property type="match status" value="1"/>
</dbReference>
<feature type="transmembrane region" description="Helical" evidence="7">
    <location>
        <begin position="518"/>
        <end position="536"/>
    </location>
</feature>
<feature type="transmembrane region" description="Helical" evidence="7">
    <location>
        <begin position="411"/>
        <end position="444"/>
    </location>
</feature>
<dbReference type="Pfam" id="PF03600">
    <property type="entry name" value="CitMHS"/>
    <property type="match status" value="1"/>
</dbReference>
<proteinExistence type="predicted"/>
<dbReference type="InterPro" id="IPR051679">
    <property type="entry name" value="DASS-Related_Transporters"/>
</dbReference>
<evidence type="ECO:0000256" key="2">
    <source>
        <dbReference type="ARBA" id="ARBA00022448"/>
    </source>
</evidence>
<feature type="transmembrane region" description="Helical" evidence="7">
    <location>
        <begin position="58"/>
        <end position="77"/>
    </location>
</feature>
<feature type="transmembrane region" description="Helical" evidence="7">
    <location>
        <begin position="579"/>
        <end position="599"/>
    </location>
</feature>
<dbReference type="GO" id="GO:0006813">
    <property type="term" value="P:potassium ion transport"/>
    <property type="evidence" value="ECO:0007669"/>
    <property type="project" value="InterPro"/>
</dbReference>
<name>A0A5M6ZJ76_9PROT</name>
<evidence type="ECO:0000256" key="1">
    <source>
        <dbReference type="ARBA" id="ARBA00004141"/>
    </source>
</evidence>
<keyword evidence="2" id="KW-0813">Transport</keyword>
<feature type="transmembrane region" description="Helical" evidence="7">
    <location>
        <begin position="122"/>
        <end position="138"/>
    </location>
</feature>
<protein>
    <submittedName>
        <fullName evidence="9">SLC13 family permease</fullName>
    </submittedName>
</protein>
<feature type="transmembrane region" description="Helical" evidence="7">
    <location>
        <begin position="98"/>
        <end position="116"/>
    </location>
</feature>
<dbReference type="InterPro" id="IPR036721">
    <property type="entry name" value="RCK_C_sf"/>
</dbReference>
<dbReference type="AlphaFoldDB" id="A0A5M6ZJ76"/>
<dbReference type="PANTHER" id="PTHR43652">
    <property type="entry name" value="BASIC AMINO ACID ANTIPORTER YFCC-RELATED"/>
    <property type="match status" value="1"/>
</dbReference>
<evidence type="ECO:0000256" key="3">
    <source>
        <dbReference type="ARBA" id="ARBA00022692"/>
    </source>
</evidence>
<evidence type="ECO:0000313" key="10">
    <source>
        <dbReference type="Proteomes" id="UP000325122"/>
    </source>
</evidence>
<evidence type="ECO:0000256" key="6">
    <source>
        <dbReference type="ARBA" id="ARBA00023136"/>
    </source>
</evidence>
<dbReference type="Gene3D" id="3.30.70.1450">
    <property type="entry name" value="Regulator of K+ conductance, C-terminal domain"/>
    <property type="match status" value="2"/>
</dbReference>
<organism evidence="9 10">
    <name type="scientific">Alkalicaulis satelles</name>
    <dbReference type="NCBI Taxonomy" id="2609175"/>
    <lineage>
        <taxon>Bacteria</taxon>
        <taxon>Pseudomonadati</taxon>
        <taxon>Pseudomonadota</taxon>
        <taxon>Alphaproteobacteria</taxon>
        <taxon>Maricaulales</taxon>
        <taxon>Maricaulaceae</taxon>
        <taxon>Alkalicaulis</taxon>
    </lineage>
</organism>
<feature type="transmembrane region" description="Helical" evidence="7">
    <location>
        <begin position="188"/>
        <end position="209"/>
    </location>
</feature>
<dbReference type="Pfam" id="PF02080">
    <property type="entry name" value="TrkA_C"/>
    <property type="match status" value="2"/>
</dbReference>
<dbReference type="SUPFAM" id="SSF116726">
    <property type="entry name" value="TrkA C-terminal domain-like"/>
    <property type="match status" value="2"/>
</dbReference>
<evidence type="ECO:0000256" key="5">
    <source>
        <dbReference type="ARBA" id="ARBA00022989"/>
    </source>
</evidence>
<keyword evidence="4" id="KW-0677">Repeat</keyword>
<comment type="caution">
    <text evidence="9">The sequence shown here is derived from an EMBL/GenBank/DDBJ whole genome shotgun (WGS) entry which is preliminary data.</text>
</comment>
<dbReference type="RefSeq" id="WP_150021870.1">
    <property type="nucleotide sequence ID" value="NZ_VWOJ01000001.1"/>
</dbReference>
<feature type="transmembrane region" description="Helical" evidence="7">
    <location>
        <begin position="456"/>
        <end position="474"/>
    </location>
</feature>
<evidence type="ECO:0000259" key="8">
    <source>
        <dbReference type="PROSITE" id="PS51202"/>
    </source>
</evidence>
<dbReference type="GO" id="GO:0008324">
    <property type="term" value="F:monoatomic cation transmembrane transporter activity"/>
    <property type="evidence" value="ECO:0007669"/>
    <property type="project" value="InterPro"/>
</dbReference>
<feature type="transmembrane region" description="Helical" evidence="7">
    <location>
        <begin position="541"/>
        <end position="559"/>
    </location>
</feature>
<dbReference type="InterPro" id="IPR004680">
    <property type="entry name" value="Cit_transptr-like_dom"/>
</dbReference>